<dbReference type="EMBL" id="ADAS02000084">
    <property type="protein sequence ID" value="OAV91213.1"/>
    <property type="molecule type" value="Genomic_DNA"/>
</dbReference>
<reference evidence="3" key="4">
    <citation type="submission" date="2025-05" db="UniProtKB">
        <authorList>
            <consortium name="EnsemblFungi"/>
        </authorList>
    </citation>
    <scope>IDENTIFICATION</scope>
    <source>
        <strain evidence="3">isolate 1-1 / race 1 (BBBD)</strain>
    </source>
</reference>
<reference evidence="2" key="2">
    <citation type="submission" date="2016-05" db="EMBL/GenBank/DDBJ databases">
        <title>Comparative analysis highlights variable genome content of wheat rusts and divergence of the mating loci.</title>
        <authorList>
            <person name="Cuomo C.A."/>
            <person name="Bakkeren G."/>
            <person name="Szabo L."/>
            <person name="Khalil H."/>
            <person name="Joly D."/>
            <person name="Goldberg J."/>
            <person name="Young S."/>
            <person name="Zeng Q."/>
            <person name="Fellers J."/>
        </authorList>
    </citation>
    <scope>NUCLEOTIDE SEQUENCE [LARGE SCALE GENOMIC DNA]</scope>
    <source>
        <strain evidence="2">1-1 BBBD Race 1</strain>
    </source>
</reference>
<keyword evidence="4" id="KW-1185">Reference proteome</keyword>
<dbReference type="VEuPathDB" id="FungiDB:PTTG_07822"/>
<organism evidence="2">
    <name type="scientific">Puccinia triticina (isolate 1-1 / race 1 (BBBD))</name>
    <name type="common">Brown leaf rust fungus</name>
    <dbReference type="NCBI Taxonomy" id="630390"/>
    <lineage>
        <taxon>Eukaryota</taxon>
        <taxon>Fungi</taxon>
        <taxon>Dikarya</taxon>
        <taxon>Basidiomycota</taxon>
        <taxon>Pucciniomycotina</taxon>
        <taxon>Pucciniomycetes</taxon>
        <taxon>Pucciniales</taxon>
        <taxon>Pucciniaceae</taxon>
        <taxon>Puccinia</taxon>
    </lineage>
</organism>
<feature type="compositionally biased region" description="Basic and acidic residues" evidence="1">
    <location>
        <begin position="57"/>
        <end position="66"/>
    </location>
</feature>
<protein>
    <submittedName>
        <fullName evidence="2 3">Uncharacterized protein</fullName>
    </submittedName>
</protein>
<feature type="compositionally biased region" description="Polar residues" evidence="1">
    <location>
        <begin position="108"/>
        <end position="118"/>
    </location>
</feature>
<sequence length="563" mass="62261">MEGPLASGTLPNPMEGPSANGDNTRPGDTTSITAIAESYKSLLGNPSNKQQAGYRGLEQRAPDRDGQAGTCGGRKGQRGAGPDVLQHQLRAWEARPGPIGQNPGEPPSGSTEPTSIQQAEKDTWNQLLAVPTPNPVEDPSWGPITPVGPANAMPGGIIFDNAARPASHDVGFTPFFERNLQELQSPLPLTIFKKVWQDKAIIHYAKKRLKAEENNTDKYWYTGYPYPCEYTQTYAEWSINHQGFDAALLRICNYPKFAGWLLGHKRICDQLVTQYSFMTGLQYNINVRMNTFAHWGARYPSPTSWCATRRSHRRSLLGPGSSMRSTTQKTRMQKEEKEKIGTRSQVAIQQRSTDKLTQVGCWQRIPAETTRQAGDRATNIVASHPIEDKDRVANQAPKGIKAAAGTADTTTKTTIEPVIATTTRVTSPAKAEDATSKATTSCSFLVRFVANTRWQVPRNLPCRVESHKKRESAEAAGKEPGMESSPAKWPRVVSCEMNIPEWEKVLHKWALLPEFTDVIRGFVEGFNQGIPNHTIEGPKPLYSPPNHASASQAKTKRNLSRRR</sequence>
<feature type="region of interest" description="Disordered" evidence="1">
    <location>
        <begin position="95"/>
        <end position="118"/>
    </location>
</feature>
<gene>
    <name evidence="2" type="ORF">PTTG_07822</name>
</gene>
<evidence type="ECO:0000313" key="4">
    <source>
        <dbReference type="Proteomes" id="UP000005240"/>
    </source>
</evidence>
<feature type="region of interest" description="Disordered" evidence="1">
    <location>
        <begin position="534"/>
        <end position="563"/>
    </location>
</feature>
<reference evidence="2" key="1">
    <citation type="submission" date="2009-11" db="EMBL/GenBank/DDBJ databases">
        <authorList>
            <consortium name="The Broad Institute Genome Sequencing Platform"/>
            <person name="Ward D."/>
            <person name="Feldgarden M."/>
            <person name="Earl A."/>
            <person name="Young S.K."/>
            <person name="Zeng Q."/>
            <person name="Koehrsen M."/>
            <person name="Alvarado L."/>
            <person name="Berlin A."/>
            <person name="Bochicchio J."/>
            <person name="Borenstein D."/>
            <person name="Chapman S.B."/>
            <person name="Chen Z."/>
            <person name="Engels R."/>
            <person name="Freedman E."/>
            <person name="Gellesch M."/>
            <person name="Goldberg J."/>
            <person name="Griggs A."/>
            <person name="Gujja S."/>
            <person name="Heilman E."/>
            <person name="Heiman D."/>
            <person name="Hepburn T."/>
            <person name="Howarth C."/>
            <person name="Jen D."/>
            <person name="Larson L."/>
            <person name="Lewis B."/>
            <person name="Mehta T."/>
            <person name="Park D."/>
            <person name="Pearson M."/>
            <person name="Roberts A."/>
            <person name="Saif S."/>
            <person name="Shea T."/>
            <person name="Shenoy N."/>
            <person name="Sisk P."/>
            <person name="Stolte C."/>
            <person name="Sykes S."/>
            <person name="Thomson T."/>
            <person name="Walk T."/>
            <person name="White J."/>
            <person name="Yandava C."/>
            <person name="Izard J."/>
            <person name="Baranova O.V."/>
            <person name="Blanton J.M."/>
            <person name="Tanner A.C."/>
            <person name="Dewhirst F.E."/>
            <person name="Haas B."/>
            <person name="Nusbaum C."/>
            <person name="Birren B."/>
        </authorList>
    </citation>
    <scope>NUCLEOTIDE SEQUENCE [LARGE SCALE GENOMIC DNA]</scope>
    <source>
        <strain evidence="2">1-1 BBBD Race 1</strain>
    </source>
</reference>
<dbReference type="EnsemblFungi" id="PTTG_07822-t43_1">
    <property type="protein sequence ID" value="PTTG_07822-t43_1-p1"/>
    <property type="gene ID" value="PTTG_07822"/>
</dbReference>
<evidence type="ECO:0000256" key="1">
    <source>
        <dbReference type="SAM" id="MobiDB-lite"/>
    </source>
</evidence>
<feature type="compositionally biased region" description="Basic and acidic residues" evidence="1">
    <location>
        <begin position="471"/>
        <end position="481"/>
    </location>
</feature>
<feature type="compositionally biased region" description="Basic residues" evidence="1">
    <location>
        <begin position="554"/>
        <end position="563"/>
    </location>
</feature>
<proteinExistence type="predicted"/>
<dbReference type="AlphaFoldDB" id="A0A180GGW7"/>
<dbReference type="STRING" id="630390.A0A180GGW7"/>
<evidence type="ECO:0000313" key="3">
    <source>
        <dbReference type="EnsemblFungi" id="PTTG_07822-t43_1-p1"/>
    </source>
</evidence>
<dbReference type="Proteomes" id="UP000005240">
    <property type="component" value="Unassembled WGS sequence"/>
</dbReference>
<name>A0A180GGW7_PUCT1</name>
<accession>A0A180GGW7</accession>
<feature type="compositionally biased region" description="Basic and acidic residues" evidence="1">
    <location>
        <begin position="332"/>
        <end position="341"/>
    </location>
</feature>
<feature type="region of interest" description="Disordered" evidence="1">
    <location>
        <begin position="316"/>
        <end position="349"/>
    </location>
</feature>
<reference evidence="3 4" key="3">
    <citation type="journal article" date="2017" name="G3 (Bethesda)">
        <title>Comparative analysis highlights variable genome content of wheat rusts and divergence of the mating loci.</title>
        <authorList>
            <person name="Cuomo C.A."/>
            <person name="Bakkeren G."/>
            <person name="Khalil H.B."/>
            <person name="Panwar V."/>
            <person name="Joly D."/>
            <person name="Linning R."/>
            <person name="Sakthikumar S."/>
            <person name="Song X."/>
            <person name="Adiconis X."/>
            <person name="Fan L."/>
            <person name="Goldberg J.M."/>
            <person name="Levin J.Z."/>
            <person name="Young S."/>
            <person name="Zeng Q."/>
            <person name="Anikster Y."/>
            <person name="Bruce M."/>
            <person name="Wang M."/>
            <person name="Yin C."/>
            <person name="McCallum B."/>
            <person name="Szabo L.J."/>
            <person name="Hulbert S."/>
            <person name="Chen X."/>
            <person name="Fellers J.P."/>
        </authorList>
    </citation>
    <scope>NUCLEOTIDE SEQUENCE</scope>
    <source>
        <strain evidence="3">isolate 1-1 / race 1 (BBBD)</strain>
        <strain evidence="4">Isolate 1-1 / race 1 (BBBD)</strain>
    </source>
</reference>
<feature type="region of interest" description="Disordered" evidence="1">
    <location>
        <begin position="1"/>
        <end position="81"/>
    </location>
</feature>
<feature type="compositionally biased region" description="Polar residues" evidence="1">
    <location>
        <begin position="20"/>
        <end position="33"/>
    </location>
</feature>
<feature type="region of interest" description="Disordered" evidence="1">
    <location>
        <begin position="465"/>
        <end position="488"/>
    </location>
</feature>
<evidence type="ECO:0000313" key="2">
    <source>
        <dbReference type="EMBL" id="OAV91213.1"/>
    </source>
</evidence>